<dbReference type="HOGENOM" id="CLU_030701_1_0_5"/>
<dbReference type="InterPro" id="IPR027417">
    <property type="entry name" value="P-loop_NTPase"/>
</dbReference>
<protein>
    <recommendedName>
        <fullName evidence="3">Terminase large subunit gp17-like C-terminal domain-containing protein</fullName>
    </recommendedName>
</protein>
<accession>H6SQN0</accession>
<evidence type="ECO:0000313" key="4">
    <source>
        <dbReference type="EMBL" id="CCG07345.1"/>
    </source>
</evidence>
<evidence type="ECO:0000313" key="5">
    <source>
        <dbReference type="Proteomes" id="UP000033220"/>
    </source>
</evidence>
<sequence length="466" mass="51530">MMAAPPLIAFLPYQRQWLEDRARFKIGMFARQTGKTYTTCAEIVDDCIQAEIKGRRVRWVILSRGERQAAEAMDEAIKPFCKAFYAVYRTVLAGRQAPTFSTEAFVVDKPEGGSVTYKALEVRFPSGSRITALPANPDTARGYSANVFLDEFAFHKDSREIWRALFPVVSKAGLRLRITSTPNGKANKFYELWTAQDTGWSRHEVSLRQAVTEGLDRDIEALRAALNDDDAWAQEYELQFLEEAGAWLSFDLITAVEHADAGQATAYQGGDVYIGNDIARRRDLWVAWVLERVGDVLWTREIVECKGISFAEQDAILDDLVARYRVRRIAMDQTGMGEKPVEDAKRRYGSLRVEGVLMTGATPLNVATTARQAFEDRKIRIPAGNVVLRADLHKIKKVVGATGAPRLLADRDGAGHADRAWACFMALAAAAGGGITYAYDPAPPPAPTPDGDDQDDAPGLFGPGTY</sequence>
<dbReference type="EMBL" id="HE663493">
    <property type="protein sequence ID" value="CCG07345.1"/>
    <property type="molecule type" value="Genomic_DNA"/>
</dbReference>
<dbReference type="Proteomes" id="UP000033220">
    <property type="component" value="Chromosome DSM 122"/>
</dbReference>
<dbReference type="AlphaFoldDB" id="H6SQN0"/>
<keyword evidence="1" id="KW-1188">Viral release from host cell</keyword>
<feature type="region of interest" description="Disordered" evidence="2">
    <location>
        <begin position="440"/>
        <end position="466"/>
    </location>
</feature>
<proteinExistence type="predicted"/>
<dbReference type="Pfam" id="PF03237">
    <property type="entry name" value="Terminase_6N"/>
    <property type="match status" value="1"/>
</dbReference>
<reference evidence="4 5" key="1">
    <citation type="submission" date="2012-02" db="EMBL/GenBank/DDBJ databases">
        <title>Shotgun genome sequence of Phaeospirillum photometricum DSM 122.</title>
        <authorList>
            <person name="Duquesne K."/>
            <person name="Sturgis J."/>
        </authorList>
    </citation>
    <scope>NUCLEOTIDE SEQUENCE [LARGE SCALE GENOMIC DNA]</scope>
    <source>
        <strain evidence="5">DSM122</strain>
    </source>
</reference>
<evidence type="ECO:0000256" key="1">
    <source>
        <dbReference type="ARBA" id="ARBA00022612"/>
    </source>
</evidence>
<evidence type="ECO:0000256" key="2">
    <source>
        <dbReference type="SAM" id="MobiDB-lite"/>
    </source>
</evidence>
<organism evidence="4 5">
    <name type="scientific">Pararhodospirillum photometricum DSM 122</name>
    <dbReference type="NCBI Taxonomy" id="1150469"/>
    <lineage>
        <taxon>Bacteria</taxon>
        <taxon>Pseudomonadati</taxon>
        <taxon>Pseudomonadota</taxon>
        <taxon>Alphaproteobacteria</taxon>
        <taxon>Rhodospirillales</taxon>
        <taxon>Rhodospirillaceae</taxon>
        <taxon>Pararhodospirillum</taxon>
    </lineage>
</organism>
<keyword evidence="5" id="KW-1185">Reference proteome</keyword>
<dbReference type="eggNOG" id="COG4373">
    <property type="taxonomic scope" value="Bacteria"/>
</dbReference>
<feature type="domain" description="Terminase large subunit gp17-like C-terminal" evidence="3">
    <location>
        <begin position="274"/>
        <end position="428"/>
    </location>
</feature>
<name>H6SQN0_PARPM</name>
<dbReference type="Gene3D" id="3.30.420.240">
    <property type="match status" value="1"/>
</dbReference>
<dbReference type="PATRIC" id="fig|1150469.3.peg.828"/>
<dbReference type="STRING" id="1150469.RSPPHO_00719"/>
<gene>
    <name evidence="4" type="ORF">RSPPHO_00719</name>
</gene>
<dbReference type="KEGG" id="rpm:RSPPHO_00719"/>
<dbReference type="Pfam" id="PF17289">
    <property type="entry name" value="Terminase_6C"/>
    <property type="match status" value="1"/>
</dbReference>
<dbReference type="InterPro" id="IPR035421">
    <property type="entry name" value="Terminase_6C"/>
</dbReference>
<dbReference type="Gene3D" id="3.40.50.300">
    <property type="entry name" value="P-loop containing nucleotide triphosphate hydrolases"/>
    <property type="match status" value="1"/>
</dbReference>
<evidence type="ECO:0000259" key="3">
    <source>
        <dbReference type="Pfam" id="PF17289"/>
    </source>
</evidence>